<dbReference type="PaxDb" id="515619-EUBREC_2754"/>
<dbReference type="InterPro" id="IPR038765">
    <property type="entry name" value="Papain-like_cys_pep_sf"/>
</dbReference>
<feature type="domain" description="Fibronectin type-III" evidence="1">
    <location>
        <begin position="557"/>
        <end position="651"/>
    </location>
</feature>
<dbReference type="Pfam" id="PF00041">
    <property type="entry name" value="fn3"/>
    <property type="match status" value="1"/>
</dbReference>
<evidence type="ECO:0000259" key="1">
    <source>
        <dbReference type="PROSITE" id="PS50853"/>
    </source>
</evidence>
<dbReference type="SMART" id="SM00060">
    <property type="entry name" value="FN3"/>
    <property type="match status" value="4"/>
</dbReference>
<evidence type="ECO:0000313" key="3">
    <source>
        <dbReference type="Proteomes" id="UP000001477"/>
    </source>
</evidence>
<sequence length="841" mass="92802">MIGGIFFMKQMCRREKKWIKIIACIMISILMVQLSNVQKVYAVTQSEFDAKLSQLQSQYPNYSVWNGQFDNGTQCFGFAHMMGYNVFGTMPSTWQRSYDIYSVKPGDLIQYGNTSGQGHTVFVTAVSGNTITFVDCNGNGNYSGSTKVRRNGVLWGNTIQKGARIWGKYSFSYLLVSNGIQSYDTCSTSYAGNYICTSRTTLNIRDGHGGAVIGSIPSGAVVYVSKADGTWAHVSYNGINGCASMQYLQRQQNTLNYRLHVWISDTDMGSVPEHFYKGKSYYLCYEILDTDTGKRVDIDHSGLNYSVSEVFVYPDGSKSDPCTYGNDYNWYRSYMGSTGQYKGIVSVTGDLNVSCEVSWNAEYSGNVTLKASTYSVNLNIPGNTSQRVTLTMEGEIPDNCKLAKESSGSGFSAKWDGDWNGWSCDMVITGESTGSGVIKVSVVDAKNASVKYGTIKIYVNVTKEQKTVSAMSGVKLAGRASDALRINWNTNSSASGYIIEQYKDGNWSRIAKISGANTYRIENLESSRQYNFRVCGYTTDDGDEVYGSYAYVSGITNPKSVTGVKIGGTAKDALRINWSQNICASGYIIEKYENGKWNRIARIADANTTTYRVENLKSASTYNFRIKAFDFDGSVPIYSEYQNISGKTNSASNTSATVSNVTGVKIGGRAADALRINWNKVNGTSGYIIEKYENGKWIRIARIADANTQTYRVEGLKASTTYKFRIEAFSFSGKTPLYSTYAYINGRTNPAVATGVCIGGTAKDALRVNWNKVNGASGYIIEKYDNGNWIRVARIADANTQTYRVEKLKSNTAYVFRVRSFDFDGSTPLYSGSQYVTGSTL</sequence>
<dbReference type="InterPro" id="IPR036116">
    <property type="entry name" value="FN3_sf"/>
</dbReference>
<feature type="domain" description="Fibronectin type-III" evidence="1">
    <location>
        <begin position="752"/>
        <end position="841"/>
    </location>
</feature>
<dbReference type="AlphaFoldDB" id="C4ZHJ7"/>
<dbReference type="Gene3D" id="2.60.40.10">
    <property type="entry name" value="Immunoglobulins"/>
    <property type="match status" value="4"/>
</dbReference>
<dbReference type="Proteomes" id="UP000001477">
    <property type="component" value="Chromosome"/>
</dbReference>
<organism evidence="2 3">
    <name type="scientific">Agathobacter rectalis (strain ATCC 33656 / DSM 3377 / JCM 17463 / KCTC 5835 / VPI 0990)</name>
    <name type="common">Eubacterium rectale</name>
    <dbReference type="NCBI Taxonomy" id="515619"/>
    <lineage>
        <taxon>Bacteria</taxon>
        <taxon>Bacillati</taxon>
        <taxon>Bacillota</taxon>
        <taxon>Clostridia</taxon>
        <taxon>Lachnospirales</taxon>
        <taxon>Lachnospiraceae</taxon>
        <taxon>Agathobacter</taxon>
    </lineage>
</organism>
<dbReference type="PANTHER" id="PTHR46957:SF3">
    <property type="entry name" value="CYTOKINE RECEPTOR"/>
    <property type="match status" value="1"/>
</dbReference>
<dbReference type="KEGG" id="ere:EUBREC_2754"/>
<reference evidence="2 3" key="1">
    <citation type="journal article" date="2009" name="Proc. Natl. Acad. Sci. U.S.A.">
        <title>Characterizing a model human gut microbiota composed of members of its two dominant bacterial phyla.</title>
        <authorList>
            <person name="Mahowald M.A."/>
            <person name="Rey F.E."/>
            <person name="Seedorf H."/>
            <person name="Turnbaugh P.J."/>
            <person name="Fulton R.S."/>
            <person name="Wollam A."/>
            <person name="Shah N."/>
            <person name="Wang C."/>
            <person name="Magrini V."/>
            <person name="Wilson R.K."/>
            <person name="Cantarel B.L."/>
            <person name="Coutinho P.M."/>
            <person name="Henrissat B."/>
            <person name="Crock L.W."/>
            <person name="Russell A."/>
            <person name="Verberkmoes N.C."/>
            <person name="Hettich R.L."/>
            <person name="Gordon J.I."/>
        </authorList>
    </citation>
    <scope>NUCLEOTIDE SEQUENCE [LARGE SCALE GENOMIC DNA]</scope>
    <source>
        <strain evidence="3">ATCC 33656 / DSM 3377 / JCM 17463 / KCTC 5835 / LMG 30912 / VPI 0990</strain>
    </source>
</reference>
<dbReference type="HOGENOM" id="CLU_338259_0_0_9"/>
<dbReference type="EMBL" id="CP001107">
    <property type="protein sequence ID" value="ACR76484.1"/>
    <property type="molecule type" value="Genomic_DNA"/>
</dbReference>
<dbReference type="PROSITE" id="PS50853">
    <property type="entry name" value="FN3"/>
    <property type="match status" value="4"/>
</dbReference>
<accession>C4ZHJ7</accession>
<dbReference type="InterPro" id="IPR003961">
    <property type="entry name" value="FN3_dom"/>
</dbReference>
<dbReference type="InterPro" id="IPR050713">
    <property type="entry name" value="RTP_Phos/Ushers"/>
</dbReference>
<dbReference type="SUPFAM" id="SSF49265">
    <property type="entry name" value="Fibronectin type III"/>
    <property type="match status" value="2"/>
</dbReference>
<dbReference type="STRING" id="515619.EUBREC_2754"/>
<feature type="domain" description="Fibronectin type-III" evidence="1">
    <location>
        <begin position="470"/>
        <end position="555"/>
    </location>
</feature>
<name>C4ZHJ7_AGARV</name>
<dbReference type="InterPro" id="IPR013783">
    <property type="entry name" value="Ig-like_fold"/>
</dbReference>
<dbReference type="SUPFAM" id="SSF54001">
    <property type="entry name" value="Cysteine proteinases"/>
    <property type="match status" value="1"/>
</dbReference>
<dbReference type="PANTHER" id="PTHR46957">
    <property type="entry name" value="CYTOKINE RECEPTOR"/>
    <property type="match status" value="1"/>
</dbReference>
<proteinExistence type="predicted"/>
<feature type="domain" description="Fibronectin type-III" evidence="1">
    <location>
        <begin position="657"/>
        <end position="751"/>
    </location>
</feature>
<evidence type="ECO:0000313" key="2">
    <source>
        <dbReference type="EMBL" id="ACR76484.1"/>
    </source>
</evidence>
<protein>
    <submittedName>
        <fullName evidence="2">Neogenin-like protein 1</fullName>
    </submittedName>
</protein>
<dbReference type="GO" id="GO:0016020">
    <property type="term" value="C:membrane"/>
    <property type="evidence" value="ECO:0007669"/>
    <property type="project" value="UniProtKB-SubCell"/>
</dbReference>
<gene>
    <name evidence="2" type="ordered locus">EUBREC_2754</name>
</gene>
<dbReference type="Gene3D" id="2.30.30.40">
    <property type="entry name" value="SH3 Domains"/>
    <property type="match status" value="1"/>
</dbReference>
<dbReference type="CDD" id="cd00063">
    <property type="entry name" value="FN3"/>
    <property type="match status" value="4"/>
</dbReference>